<accession>A0A2A2M069</accession>
<feature type="compositionally biased region" description="Basic and acidic residues" evidence="1">
    <location>
        <begin position="21"/>
        <end position="38"/>
    </location>
</feature>
<evidence type="ECO:0000256" key="1">
    <source>
        <dbReference type="SAM" id="MobiDB-lite"/>
    </source>
</evidence>
<feature type="region of interest" description="Disordered" evidence="1">
    <location>
        <begin position="18"/>
        <end position="73"/>
    </location>
</feature>
<evidence type="ECO:0000313" key="3">
    <source>
        <dbReference type="Proteomes" id="UP000218231"/>
    </source>
</evidence>
<feature type="compositionally biased region" description="Basic and acidic residues" evidence="1">
    <location>
        <begin position="51"/>
        <end position="60"/>
    </location>
</feature>
<protein>
    <submittedName>
        <fullName evidence="2">Uncharacterized protein</fullName>
    </submittedName>
</protein>
<proteinExistence type="predicted"/>
<name>A0A2A2M069_9BILA</name>
<gene>
    <name evidence="2" type="ORF">WR25_23147</name>
</gene>
<sequence>MSNLKPSTVIKMIESVVGIKPDVEAESGSRRPRTERGGGKQKHGQPMADEGEGKKRRDEKEPDEMPEAASGVYHLWGVAPASSWIRRG</sequence>
<organism evidence="2 3">
    <name type="scientific">Diploscapter pachys</name>
    <dbReference type="NCBI Taxonomy" id="2018661"/>
    <lineage>
        <taxon>Eukaryota</taxon>
        <taxon>Metazoa</taxon>
        <taxon>Ecdysozoa</taxon>
        <taxon>Nematoda</taxon>
        <taxon>Chromadorea</taxon>
        <taxon>Rhabditida</taxon>
        <taxon>Rhabditina</taxon>
        <taxon>Rhabditomorpha</taxon>
        <taxon>Rhabditoidea</taxon>
        <taxon>Rhabditidae</taxon>
        <taxon>Diploscapter</taxon>
    </lineage>
</organism>
<dbReference type="Proteomes" id="UP000218231">
    <property type="component" value="Unassembled WGS sequence"/>
</dbReference>
<comment type="caution">
    <text evidence="2">The sequence shown here is derived from an EMBL/GenBank/DDBJ whole genome shotgun (WGS) entry which is preliminary data.</text>
</comment>
<keyword evidence="3" id="KW-1185">Reference proteome</keyword>
<dbReference type="AlphaFoldDB" id="A0A2A2M069"/>
<dbReference type="EMBL" id="LIAE01006299">
    <property type="protein sequence ID" value="PAV91665.1"/>
    <property type="molecule type" value="Genomic_DNA"/>
</dbReference>
<evidence type="ECO:0000313" key="2">
    <source>
        <dbReference type="EMBL" id="PAV91665.1"/>
    </source>
</evidence>
<reference evidence="2 3" key="1">
    <citation type="journal article" date="2017" name="Curr. Biol.">
        <title>Genome architecture and evolution of a unichromosomal asexual nematode.</title>
        <authorList>
            <person name="Fradin H."/>
            <person name="Zegar C."/>
            <person name="Gutwein M."/>
            <person name="Lucas J."/>
            <person name="Kovtun M."/>
            <person name="Corcoran D."/>
            <person name="Baugh L.R."/>
            <person name="Kiontke K."/>
            <person name="Gunsalus K."/>
            <person name="Fitch D.H."/>
            <person name="Piano F."/>
        </authorList>
    </citation>
    <scope>NUCLEOTIDE SEQUENCE [LARGE SCALE GENOMIC DNA]</scope>
    <source>
        <strain evidence="2">PF1309</strain>
    </source>
</reference>